<gene>
    <name evidence="2" type="ORF">GKC30_02845</name>
</gene>
<evidence type="ECO:0000313" key="2">
    <source>
        <dbReference type="EMBL" id="MUM76568.1"/>
    </source>
</evidence>
<dbReference type="EMBL" id="WODC01000001">
    <property type="protein sequence ID" value="MUM76568.1"/>
    <property type="molecule type" value="Genomic_DNA"/>
</dbReference>
<dbReference type="AlphaFoldDB" id="A0A7K1KKG8"/>
<accession>A0A7K1KKG8</accession>
<dbReference type="Proteomes" id="UP000461162">
    <property type="component" value="Unassembled WGS sequence"/>
</dbReference>
<evidence type="ECO:0000313" key="3">
    <source>
        <dbReference type="Proteomes" id="UP000461162"/>
    </source>
</evidence>
<protein>
    <submittedName>
        <fullName evidence="2">Uncharacterized protein</fullName>
    </submittedName>
</protein>
<evidence type="ECO:0000256" key="1">
    <source>
        <dbReference type="SAM" id="MobiDB-lite"/>
    </source>
</evidence>
<proteinExistence type="predicted"/>
<organism evidence="2 3">
    <name type="scientific">Pseudodesulfovibrio alkaliphilus</name>
    <dbReference type="NCBI Taxonomy" id="2661613"/>
    <lineage>
        <taxon>Bacteria</taxon>
        <taxon>Pseudomonadati</taxon>
        <taxon>Thermodesulfobacteriota</taxon>
        <taxon>Desulfovibrionia</taxon>
        <taxon>Desulfovibrionales</taxon>
        <taxon>Desulfovibrionaceae</taxon>
    </lineage>
</organism>
<dbReference type="RefSeq" id="WP_155932174.1">
    <property type="nucleotide sequence ID" value="NZ_WODC01000001.1"/>
</dbReference>
<sequence>MRDSFNHKAVAGTVTLQPFSGLGFDVSGVREATRTMTLRRPDTDMDRQTPPMPSAVARPSGYSLLVTLCREIRGR</sequence>
<keyword evidence="3" id="KW-1185">Reference proteome</keyword>
<reference evidence="2 3" key="1">
    <citation type="submission" date="2019-11" db="EMBL/GenBank/DDBJ databases">
        <title>Pseudodesulfovibrio alkaliphilus, sp. nov., an alkaliphilic sulfate-reducing bacteria from mud volcano of Taman peninsula, Russia.</title>
        <authorList>
            <person name="Frolova A."/>
            <person name="Merkel A.Y."/>
            <person name="Slobodkin A.I."/>
        </authorList>
    </citation>
    <scope>NUCLEOTIDE SEQUENCE [LARGE SCALE GENOMIC DNA]</scope>
    <source>
        <strain evidence="2 3">F-1</strain>
    </source>
</reference>
<feature type="region of interest" description="Disordered" evidence="1">
    <location>
        <begin position="38"/>
        <end position="57"/>
    </location>
</feature>
<comment type="caution">
    <text evidence="2">The sequence shown here is derived from an EMBL/GenBank/DDBJ whole genome shotgun (WGS) entry which is preliminary data.</text>
</comment>
<name>A0A7K1KKG8_9BACT</name>